<evidence type="ECO:0000313" key="2">
    <source>
        <dbReference type="EMBL" id="MBM7635060.1"/>
    </source>
</evidence>
<dbReference type="InterPro" id="IPR009403">
    <property type="entry name" value="UPF0637"/>
</dbReference>
<organism evidence="2 3">
    <name type="scientific">Geomicrobium sediminis</name>
    <dbReference type="NCBI Taxonomy" id="1347788"/>
    <lineage>
        <taxon>Bacteria</taxon>
        <taxon>Bacillati</taxon>
        <taxon>Bacillota</taxon>
        <taxon>Bacilli</taxon>
        <taxon>Bacillales</taxon>
        <taxon>Geomicrobium</taxon>
    </lineage>
</organism>
<keyword evidence="3" id="KW-1185">Reference proteome</keyword>
<dbReference type="EMBL" id="JAFBEC010000023">
    <property type="protein sequence ID" value="MBM7635060.1"/>
    <property type="molecule type" value="Genomic_DNA"/>
</dbReference>
<dbReference type="InterPro" id="IPR053707">
    <property type="entry name" value="UPF0637_domain_sf"/>
</dbReference>
<comment type="similarity">
    <text evidence="1">Belongs to the UPF0637 family.</text>
</comment>
<dbReference type="Proteomes" id="UP000741863">
    <property type="component" value="Unassembled WGS sequence"/>
</dbReference>
<proteinExistence type="inferred from homology"/>
<dbReference type="SUPFAM" id="SSF142913">
    <property type="entry name" value="YktB/PF0168-like"/>
    <property type="match status" value="1"/>
</dbReference>
<accession>A0ABS2PHZ6</accession>
<evidence type="ECO:0000313" key="3">
    <source>
        <dbReference type="Proteomes" id="UP000741863"/>
    </source>
</evidence>
<dbReference type="HAMAP" id="MF_01851">
    <property type="entry name" value="UPF0637"/>
    <property type="match status" value="1"/>
</dbReference>
<sequence>MEKTGFTPSDFDVFTIDGLENRMEALREQIQPKFKEIGDELTAELNRLTGEDMHLHIAKHLRRTTNPPNDSWLAVAPNKRGYKKLPHFQLGLFDDHLFIWLAYIYELPNKSEIGQAFLNEIEELKSLPGDFAISTDHTKKSAEKLQDLDEEALRAKIERFRDVKKGEFLIGLQLNRGDARVENYERLKETAITTYETLLPLYRHSLNI</sequence>
<dbReference type="Gene3D" id="3.30.930.20">
    <property type="entry name" value="Protein of unknown function DUF1054"/>
    <property type="match status" value="1"/>
</dbReference>
<dbReference type="PIRSF" id="PIRSF021332">
    <property type="entry name" value="DUF1054"/>
    <property type="match status" value="1"/>
</dbReference>
<dbReference type="Pfam" id="PF06335">
    <property type="entry name" value="DUF1054"/>
    <property type="match status" value="1"/>
</dbReference>
<name>A0ABS2PHZ6_9BACL</name>
<reference evidence="2 3" key="1">
    <citation type="submission" date="2021-01" db="EMBL/GenBank/DDBJ databases">
        <title>Genomic Encyclopedia of Type Strains, Phase IV (KMG-IV): sequencing the most valuable type-strain genomes for metagenomic binning, comparative biology and taxonomic classification.</title>
        <authorList>
            <person name="Goeker M."/>
        </authorList>
    </citation>
    <scope>NUCLEOTIDE SEQUENCE [LARGE SCALE GENOMIC DNA]</scope>
    <source>
        <strain evidence="2 3">DSM 25540</strain>
    </source>
</reference>
<gene>
    <name evidence="2" type="ORF">JOD17_004203</name>
</gene>
<comment type="caution">
    <text evidence="2">The sequence shown here is derived from an EMBL/GenBank/DDBJ whole genome shotgun (WGS) entry which is preliminary data.</text>
</comment>
<dbReference type="RefSeq" id="WP_204699795.1">
    <property type="nucleotide sequence ID" value="NZ_JAFBEC010000023.1"/>
</dbReference>
<protein>
    <recommendedName>
        <fullName evidence="1">UPF0637 protein JOD17_004203</fullName>
    </recommendedName>
</protein>
<evidence type="ECO:0000256" key="1">
    <source>
        <dbReference type="HAMAP-Rule" id="MF_01851"/>
    </source>
</evidence>